<evidence type="ECO:0000256" key="1">
    <source>
        <dbReference type="SAM" id="MobiDB-lite"/>
    </source>
</evidence>
<reference evidence="3" key="1">
    <citation type="submission" date="2024-07" db="EMBL/GenBank/DDBJ databases">
        <authorList>
            <person name="fu j."/>
        </authorList>
    </citation>
    <scope>NUCLEOTIDE SEQUENCE</scope>
    <source>
        <strain evidence="3">P10A9</strain>
    </source>
</reference>
<keyword evidence="2" id="KW-1133">Transmembrane helix</keyword>
<gene>
    <name evidence="3" type="ORF">AB5L97_00995</name>
</gene>
<dbReference type="AlphaFoldDB" id="A0AB39L5C6"/>
<keyword evidence="2" id="KW-0472">Membrane</keyword>
<evidence type="ECO:0000256" key="2">
    <source>
        <dbReference type="SAM" id="Phobius"/>
    </source>
</evidence>
<proteinExistence type="predicted"/>
<dbReference type="KEGG" id="spue:AB5L97_00995"/>
<dbReference type="RefSeq" id="WP_369046127.1">
    <property type="nucleotide sequence ID" value="NZ_CP163302.1"/>
</dbReference>
<evidence type="ECO:0008006" key="4">
    <source>
        <dbReference type="Google" id="ProtNLM"/>
    </source>
</evidence>
<feature type="compositionally biased region" description="Pro residues" evidence="1">
    <location>
        <begin position="1"/>
        <end position="13"/>
    </location>
</feature>
<sequence>MTTPPATTPPATTPPATTQPPASTTSPAVVPEGTTSAPPAQGQGGAQNPAPAESVAISAQTSASPTAADYTVPGLLFGSGSLLGAWLALTLWMKRRRGEHV</sequence>
<dbReference type="EMBL" id="CP163302">
    <property type="protein sequence ID" value="XDP45633.1"/>
    <property type="molecule type" value="Genomic_DNA"/>
</dbReference>
<evidence type="ECO:0000313" key="3">
    <source>
        <dbReference type="EMBL" id="XDP45633.1"/>
    </source>
</evidence>
<name>A0AB39L5C6_9MICC</name>
<feature type="region of interest" description="Disordered" evidence="1">
    <location>
        <begin position="1"/>
        <end position="65"/>
    </location>
</feature>
<organism evidence="3">
    <name type="scientific">Sinomonas puerhi</name>
    <dbReference type="NCBI Taxonomy" id="3238584"/>
    <lineage>
        <taxon>Bacteria</taxon>
        <taxon>Bacillati</taxon>
        <taxon>Actinomycetota</taxon>
        <taxon>Actinomycetes</taxon>
        <taxon>Micrococcales</taxon>
        <taxon>Micrococcaceae</taxon>
        <taxon>Sinomonas</taxon>
    </lineage>
</organism>
<protein>
    <recommendedName>
        <fullName evidence="4">LPXTG-motif cell wall-anchored protein</fullName>
    </recommendedName>
</protein>
<feature type="compositionally biased region" description="Low complexity" evidence="1">
    <location>
        <begin position="14"/>
        <end position="28"/>
    </location>
</feature>
<accession>A0AB39L5C6</accession>
<feature type="transmembrane region" description="Helical" evidence="2">
    <location>
        <begin position="74"/>
        <end position="93"/>
    </location>
</feature>
<keyword evidence="2" id="KW-0812">Transmembrane</keyword>